<dbReference type="GO" id="GO:0016787">
    <property type="term" value="F:hydrolase activity"/>
    <property type="evidence" value="ECO:0007669"/>
    <property type="project" value="UniProtKB-KW"/>
</dbReference>
<gene>
    <name evidence="4" type="ORF">EN45_105280</name>
</gene>
<evidence type="ECO:0000259" key="3">
    <source>
        <dbReference type="Pfam" id="PF07859"/>
    </source>
</evidence>
<dbReference type="GO" id="GO:0017000">
    <property type="term" value="P:antibiotic biosynthetic process"/>
    <property type="evidence" value="ECO:0007669"/>
    <property type="project" value="UniProtKB-ARBA"/>
</dbReference>
<dbReference type="PANTHER" id="PTHR48081">
    <property type="entry name" value="AB HYDROLASE SUPERFAMILY PROTEIN C4A8.06C"/>
    <property type="match status" value="1"/>
</dbReference>
<keyword evidence="1" id="KW-0378">Hydrolase</keyword>
<name>A0A167PKS9_PENCH</name>
<keyword evidence="2" id="KW-0812">Transmembrane</keyword>
<keyword evidence="2" id="KW-1133">Transmembrane helix</keyword>
<evidence type="ECO:0000256" key="1">
    <source>
        <dbReference type="ARBA" id="ARBA00022801"/>
    </source>
</evidence>
<keyword evidence="2" id="KW-0472">Membrane</keyword>
<dbReference type="InterPro" id="IPR013094">
    <property type="entry name" value="AB_hydrolase_3"/>
</dbReference>
<dbReference type="SUPFAM" id="SSF53474">
    <property type="entry name" value="alpha/beta-Hydrolases"/>
    <property type="match status" value="1"/>
</dbReference>
<evidence type="ECO:0000313" key="4">
    <source>
        <dbReference type="EMBL" id="KZN83432.1"/>
    </source>
</evidence>
<dbReference type="PhylomeDB" id="A0A167PKS9"/>
<dbReference type="Pfam" id="PF07859">
    <property type="entry name" value="Abhydrolase_3"/>
    <property type="match status" value="1"/>
</dbReference>
<dbReference type="InterPro" id="IPR029058">
    <property type="entry name" value="AB_hydrolase_fold"/>
</dbReference>
<dbReference type="Gene3D" id="3.40.50.1820">
    <property type="entry name" value="alpha/beta hydrolase"/>
    <property type="match status" value="1"/>
</dbReference>
<dbReference type="EMBL" id="CM002801">
    <property type="protein sequence ID" value="KZN83432.1"/>
    <property type="molecule type" value="Genomic_DNA"/>
</dbReference>
<reference evidence="4" key="1">
    <citation type="journal article" date="2014" name="Genome Announc.">
        <title>Complete sequencing and chromosome-scale genome assembly of the industrial progenitor strain P2niaD18 from the penicillin producer Penicillium chrysogenum.</title>
        <authorList>
            <person name="Specht T."/>
            <person name="Dahlmann T.A."/>
            <person name="Zadra I."/>
            <person name="Kurnsteiner H."/>
            <person name="Kuck U."/>
        </authorList>
    </citation>
    <scope>NUCLEOTIDE SEQUENCE [LARGE SCALE GENOMIC DNA]</scope>
    <source>
        <strain evidence="4">P2niaD18</strain>
    </source>
</reference>
<dbReference type="PANTHER" id="PTHR48081:SF21">
    <property type="entry name" value="LIPASE_THIOESTERASE FAMILY PROTEIN (AFU_ORTHOLOGUE AFUA_8G02590)"/>
    <property type="match status" value="1"/>
</dbReference>
<organism evidence="4">
    <name type="scientific">Penicillium chrysogenum</name>
    <name type="common">Penicillium notatum</name>
    <dbReference type="NCBI Taxonomy" id="5076"/>
    <lineage>
        <taxon>Eukaryota</taxon>
        <taxon>Fungi</taxon>
        <taxon>Dikarya</taxon>
        <taxon>Ascomycota</taxon>
        <taxon>Pezizomycotina</taxon>
        <taxon>Eurotiomycetes</taxon>
        <taxon>Eurotiomycetidae</taxon>
        <taxon>Eurotiales</taxon>
        <taxon>Aspergillaceae</taxon>
        <taxon>Penicillium</taxon>
        <taxon>Penicillium chrysogenum species complex</taxon>
    </lineage>
</organism>
<feature type="transmembrane region" description="Helical" evidence="2">
    <location>
        <begin position="22"/>
        <end position="41"/>
    </location>
</feature>
<dbReference type="AlphaFoldDB" id="A0A167PKS9"/>
<dbReference type="Proteomes" id="UP000076449">
    <property type="component" value="Chromosome IV"/>
</dbReference>
<evidence type="ECO:0000256" key="2">
    <source>
        <dbReference type="SAM" id="Phobius"/>
    </source>
</evidence>
<dbReference type="GO" id="GO:0072330">
    <property type="term" value="P:monocarboxylic acid biosynthetic process"/>
    <property type="evidence" value="ECO:0007669"/>
    <property type="project" value="UniProtKB-ARBA"/>
</dbReference>
<sequence length="362" mass="39673">MSITKITKVTKVKLSLKEKLDFFPAVVSIVIAYIYALLTGLRRSERQAKSLSLHLGYAVFRKATARLTTTQMQYILPPSHKIYERHSKKTGRLPESVELGDGALGHWVGDRNADNVLVWFHGGGFGLPANMGYFKFYAQLLRDLKASGKSVAVFSLTYTLAPIAVYPTQLRQAVNCLRYILSQPNRDPATVFLGGDSAGGNLVGGVLSHLAHPHAEIDSLQLHSNLGGAVMIAPWTLLEKDFPEIEIYHGGDIITTAVAGPWSAAYIGAGKRDYYTDLSTAPADWFTTFPVNSVLITAGGNEIMLPLIQDFAAKFKEGFENVELFVGHRECHVAPIYHLELGNATKTEQGKKVEAVLAELMV</sequence>
<dbReference type="InterPro" id="IPR050300">
    <property type="entry name" value="GDXG_lipolytic_enzyme"/>
</dbReference>
<accession>A0A167PKS9</accession>
<proteinExistence type="predicted"/>
<feature type="domain" description="Alpha/beta hydrolase fold-3" evidence="3">
    <location>
        <begin position="117"/>
        <end position="333"/>
    </location>
</feature>
<protein>
    <submittedName>
        <fullName evidence="4">Putative carboxylesterase</fullName>
    </submittedName>
</protein>